<dbReference type="AlphaFoldDB" id="A0A6J4PCM3"/>
<feature type="compositionally biased region" description="Gly residues" evidence="1">
    <location>
        <begin position="50"/>
        <end position="60"/>
    </location>
</feature>
<dbReference type="InterPro" id="IPR012899">
    <property type="entry name" value="LTXXQ"/>
</dbReference>
<dbReference type="EMBL" id="CADCUR010000174">
    <property type="protein sequence ID" value="CAA9406415.1"/>
    <property type="molecule type" value="Genomic_DNA"/>
</dbReference>
<reference evidence="3" key="1">
    <citation type="submission" date="2020-02" db="EMBL/GenBank/DDBJ databases">
        <authorList>
            <person name="Meier V. D."/>
        </authorList>
    </citation>
    <scope>NUCLEOTIDE SEQUENCE</scope>
    <source>
        <strain evidence="3">AVDCRST_MAG74</strain>
    </source>
</reference>
<accession>A0A6J4PCM3</accession>
<dbReference type="GO" id="GO:0042597">
    <property type="term" value="C:periplasmic space"/>
    <property type="evidence" value="ECO:0007669"/>
    <property type="project" value="InterPro"/>
</dbReference>
<feature type="region of interest" description="Disordered" evidence="1">
    <location>
        <begin position="158"/>
        <end position="185"/>
    </location>
</feature>
<proteinExistence type="predicted"/>
<feature type="region of interest" description="Disordered" evidence="1">
    <location>
        <begin position="28"/>
        <end position="64"/>
    </location>
</feature>
<evidence type="ECO:0008006" key="4">
    <source>
        <dbReference type="Google" id="ProtNLM"/>
    </source>
</evidence>
<name>A0A6J4PCM3_9BACT</name>
<dbReference type="Pfam" id="PF07813">
    <property type="entry name" value="LTXXQ"/>
    <property type="match status" value="1"/>
</dbReference>
<evidence type="ECO:0000256" key="1">
    <source>
        <dbReference type="SAM" id="MobiDB-lite"/>
    </source>
</evidence>
<dbReference type="Gene3D" id="1.20.120.1490">
    <property type="match status" value="1"/>
</dbReference>
<feature type="compositionally biased region" description="Basic and acidic residues" evidence="1">
    <location>
        <begin position="37"/>
        <end position="48"/>
    </location>
</feature>
<sequence>MSFKRKLLSAATSALAVVAFTTFASAQDTTNNTENDSTQKQEMRERRGGRGFGMRGGKGMRGGRHGGDKMMLRALGQLNLSDAQREQIRGIAETYKTSTQTQREDLRSLGMKKRDGIITADEQARFKEIRTQLKTSGEQMHNSVLAVLTAEQRAQLEQMKEEMKKRKMERRQNRQNQTAPQTEVN</sequence>
<organism evidence="3">
    <name type="scientific">uncultured Pyrinomonadaceae bacterium</name>
    <dbReference type="NCBI Taxonomy" id="2283094"/>
    <lineage>
        <taxon>Bacteria</taxon>
        <taxon>Pseudomonadati</taxon>
        <taxon>Acidobacteriota</taxon>
        <taxon>Blastocatellia</taxon>
        <taxon>Blastocatellales</taxon>
        <taxon>Pyrinomonadaceae</taxon>
        <taxon>environmental samples</taxon>
    </lineage>
</organism>
<feature type="signal peptide" evidence="2">
    <location>
        <begin position="1"/>
        <end position="26"/>
    </location>
</feature>
<protein>
    <recommendedName>
        <fullName evidence="4">P pilus assembly/Cpx signaling pathway, periplasmic inhibitor/zinc-resistance associated protein</fullName>
    </recommendedName>
</protein>
<feature type="chain" id="PRO_5026719857" description="P pilus assembly/Cpx signaling pathway, periplasmic inhibitor/zinc-resistance associated protein" evidence="2">
    <location>
        <begin position="27"/>
        <end position="185"/>
    </location>
</feature>
<keyword evidence="2" id="KW-0732">Signal</keyword>
<evidence type="ECO:0000313" key="3">
    <source>
        <dbReference type="EMBL" id="CAA9406415.1"/>
    </source>
</evidence>
<gene>
    <name evidence="3" type="ORF">AVDCRST_MAG74-1969</name>
</gene>
<evidence type="ECO:0000256" key="2">
    <source>
        <dbReference type="SAM" id="SignalP"/>
    </source>
</evidence>